<dbReference type="Proteomes" id="UP001328733">
    <property type="component" value="Unassembled WGS sequence"/>
</dbReference>
<keyword evidence="1" id="KW-0472">Membrane</keyword>
<dbReference type="EMBL" id="JBAFSM010000071">
    <property type="protein sequence ID" value="MEG3440049.1"/>
    <property type="molecule type" value="Genomic_DNA"/>
</dbReference>
<evidence type="ECO:0000313" key="2">
    <source>
        <dbReference type="EMBL" id="MEG3440049.1"/>
    </source>
</evidence>
<keyword evidence="2" id="KW-0378">Hydrolase</keyword>
<evidence type="ECO:0000256" key="1">
    <source>
        <dbReference type="SAM" id="Phobius"/>
    </source>
</evidence>
<keyword evidence="3" id="KW-1185">Reference proteome</keyword>
<comment type="caution">
    <text evidence="2">The sequence shown here is derived from an EMBL/GenBank/DDBJ whole genome shotgun (WGS) entry which is preliminary data.</text>
</comment>
<proteinExistence type="predicted"/>
<keyword evidence="1" id="KW-1133">Transmembrane helix</keyword>
<dbReference type="AlphaFoldDB" id="A0AAW9R1P7"/>
<sequence length="342" mass="36965">MMTVTHLITGSLGTALILQSAEPAVLLVGAIAALFPDIDISTSPIGRIFPPVSHFLEKRFPHRSATHSLLASGLLGVISYAICWKFSVGWEYVHALNIGYFFGWFLDCFTKSGVEAFYPVSVRCVCPGNRNLRFSTASPQEYWLIAILAAIAIWVFQINSEGGLMSAFNRAIAAPSGVEELYNQKGGTNLIVANVDGVFAIDRTPVKGDFPIVATDGQGFILLGVNGEIYKVGNDPDSNIIPHRITAKVEGTAVIQVENVNFIDEDLTKLSKYRDKQAYLSGSVSIDDPESAIAPQHPREWKAIEISGSTATLNNAPIGQVASVLGDQYLSGSVSVRSIYVR</sequence>
<dbReference type="PANTHER" id="PTHR35531:SF1">
    <property type="entry name" value="INNER MEMBRANE PROTEIN YBCI-RELATED"/>
    <property type="match status" value="1"/>
</dbReference>
<evidence type="ECO:0000313" key="3">
    <source>
        <dbReference type="Proteomes" id="UP001328733"/>
    </source>
</evidence>
<gene>
    <name evidence="2" type="ORF">V0288_23170</name>
</gene>
<protein>
    <submittedName>
        <fullName evidence="2">Metal-dependent hydrolase</fullName>
    </submittedName>
</protein>
<accession>A0AAW9R1P7</accession>
<feature type="transmembrane region" description="Helical" evidence="1">
    <location>
        <begin position="142"/>
        <end position="160"/>
    </location>
</feature>
<reference evidence="2 3" key="1">
    <citation type="submission" date="2024-01" db="EMBL/GenBank/DDBJ databases">
        <title>Genomic insights into the taxonomy and metabolism of the cyanobacterium Pannus brasiliensis CCIBt3594.</title>
        <authorList>
            <person name="Machado M."/>
            <person name="Botero N.B."/>
            <person name="Andreote A.P.D."/>
            <person name="Feitosa A.M.T."/>
            <person name="Popin R."/>
            <person name="Sivonen K."/>
            <person name="Fiore M.F."/>
        </authorList>
    </citation>
    <scope>NUCLEOTIDE SEQUENCE [LARGE SCALE GENOMIC DNA]</scope>
    <source>
        <strain evidence="2 3">CCIBt3594</strain>
    </source>
</reference>
<dbReference type="RefSeq" id="WP_332867520.1">
    <property type="nucleotide sequence ID" value="NZ_JBAFSM010000071.1"/>
</dbReference>
<dbReference type="InterPro" id="IPR007404">
    <property type="entry name" value="YdjM-like"/>
</dbReference>
<dbReference type="Pfam" id="PF04307">
    <property type="entry name" value="YdjM"/>
    <property type="match status" value="1"/>
</dbReference>
<name>A0AAW9R1P7_9CHRO</name>
<organism evidence="2 3">
    <name type="scientific">Pannus brasiliensis CCIBt3594</name>
    <dbReference type="NCBI Taxonomy" id="1427578"/>
    <lineage>
        <taxon>Bacteria</taxon>
        <taxon>Bacillati</taxon>
        <taxon>Cyanobacteriota</taxon>
        <taxon>Cyanophyceae</taxon>
        <taxon>Oscillatoriophycideae</taxon>
        <taxon>Chroococcales</taxon>
        <taxon>Microcystaceae</taxon>
        <taxon>Pannus</taxon>
    </lineage>
</organism>
<keyword evidence="1" id="KW-0812">Transmembrane</keyword>
<dbReference type="PANTHER" id="PTHR35531">
    <property type="entry name" value="INNER MEMBRANE PROTEIN YBCI-RELATED"/>
    <property type="match status" value="1"/>
</dbReference>
<dbReference type="GO" id="GO:0016787">
    <property type="term" value="F:hydrolase activity"/>
    <property type="evidence" value="ECO:0007669"/>
    <property type="project" value="UniProtKB-KW"/>
</dbReference>